<reference evidence="2 3" key="1">
    <citation type="journal article" date="1998" name="Science">
        <title>Genome sequence of the nematode C. elegans: a platform for investigating biology.</title>
        <authorList>
            <consortium name="The C. elegans sequencing consortium"/>
            <person name="Sulson J.E."/>
            <person name="Waterston R."/>
        </authorList>
    </citation>
    <scope>NUCLEOTIDE SEQUENCE [LARGE SCALE GENOMIC DNA]</scope>
    <source>
        <strain evidence="2 3">Bristol N2</strain>
    </source>
</reference>
<dbReference type="RefSeq" id="NP_001299983.1">
    <property type="nucleotide sequence ID" value="NM_001313054.1"/>
</dbReference>
<dbReference type="GeneID" id="25502995"/>
<dbReference type="InParanoid" id="A0A0K3AS38"/>
<dbReference type="EMBL" id="BX284604">
    <property type="protein sequence ID" value="CTQ86684.1"/>
    <property type="molecule type" value="Genomic_DNA"/>
</dbReference>
<name>A0A0K3AS38_CAEEL</name>
<feature type="region of interest" description="Disordered" evidence="1">
    <location>
        <begin position="1"/>
        <end position="33"/>
    </location>
</feature>
<proteinExistence type="predicted"/>
<dbReference type="KEGG" id="cel:CELE_Y116A8C.470"/>
<organism evidence="2 3">
    <name type="scientific">Caenorhabditis elegans</name>
    <dbReference type="NCBI Taxonomy" id="6239"/>
    <lineage>
        <taxon>Eukaryota</taxon>
        <taxon>Metazoa</taxon>
        <taxon>Ecdysozoa</taxon>
        <taxon>Nematoda</taxon>
        <taxon>Chromadorea</taxon>
        <taxon>Rhabditida</taxon>
        <taxon>Rhabditina</taxon>
        <taxon>Rhabditomorpha</taxon>
        <taxon>Rhabditoidea</taxon>
        <taxon>Rhabditidae</taxon>
        <taxon>Peloderinae</taxon>
        <taxon>Caenorhabditis</taxon>
    </lineage>
</organism>
<evidence type="ECO:0000313" key="4">
    <source>
        <dbReference type="WormBase" id="Y116A8C.470"/>
    </source>
</evidence>
<dbReference type="AlphaFoldDB" id="A0A0K3AS38"/>
<accession>A0A0K3AS38</accession>
<evidence type="ECO:0000313" key="2">
    <source>
        <dbReference type="EMBL" id="CTQ86684.1"/>
    </source>
</evidence>
<protein>
    <submittedName>
        <fullName evidence="2">Stress-associated endoplasmic reticulum protein</fullName>
    </submittedName>
</protein>
<evidence type="ECO:0000313" key="3">
    <source>
        <dbReference type="Proteomes" id="UP000001940"/>
    </source>
</evidence>
<dbReference type="AGR" id="WB:WBGene00255611"/>
<dbReference type="CTD" id="25502995"/>
<sequence length="53" mass="5781">MAHVKPNKTTTTRRAKSMTTRHQIESTTQTSPSSQLGFLAGLALCVLSALNFF</sequence>
<dbReference type="WormBase" id="Y116A8C.470">
    <property type="protein sequence ID" value="CE50596"/>
    <property type="gene ID" value="WBGene00255611"/>
</dbReference>
<gene>
    <name evidence="2" type="ORF">CELE_Y116A8C.470</name>
    <name evidence="2 4" type="ORF">Y116A8C.470</name>
</gene>
<dbReference type="Bgee" id="WBGene00255611">
    <property type="expression patterns" value="Expressed in larva"/>
</dbReference>
<evidence type="ECO:0000256" key="1">
    <source>
        <dbReference type="SAM" id="MobiDB-lite"/>
    </source>
</evidence>
<dbReference type="Proteomes" id="UP000001940">
    <property type="component" value="Chromosome IV"/>
</dbReference>
<keyword evidence="3" id="KW-1185">Reference proteome</keyword>